<dbReference type="EMBL" id="JBBUKT010000010">
    <property type="protein sequence ID" value="MEK7953070.1"/>
    <property type="molecule type" value="Genomic_DNA"/>
</dbReference>
<feature type="transmembrane region" description="Helical" evidence="1">
    <location>
        <begin position="514"/>
        <end position="533"/>
    </location>
</feature>
<dbReference type="RefSeq" id="WP_341406833.1">
    <property type="nucleotide sequence ID" value="NZ_JBBUKT010000010.1"/>
</dbReference>
<sequence length="684" mass="75917">MTDPAERFIEAAVRPLADNAELQMMAAQELRAGLPADPAPEAISFEEATANLTKPRIPPWILRSCLFLIVALAIAALLPTVRDCLKIRLALHALIFRGEDPVPLLPALNLEWHPVARLPATFGERSPQQSLLLFGDLSKRPWLDRFQALRDSTPADPALFADYARASYEDSKALPANFLTSADRIDPGNGWYQHLAAGVAARKVTKLNEVPYHIRKKGGSFPPYLIIDAPKAAEALDLLQQAAAMPRYETYEDRMLLQRLAVLPPGDNWWDRKLAYDYLLIYRPGSWISSRPNELAKLVAARSWELASTGDRHGLEQLASSWETCVIRAIQHSESTPRQIANASYGVTIASHAISKAARDLDLPALAARHEAWHEAIKARNTKPNEQNLDRIRERGGLQFADLSWTNAPSFNDSELEPGRLADHSLIRRFACAGMIAVFAVAAFLLAVTRFLRGNQARRLSHSLSHVLQPVDYAWILGGGVLLPFAVLLLLDQATPLGLQEFGIRASGCLEGTLLRFLITAAVMLTFPMLLAGRRLDMRLHCVGWNHNTVRERWILVGAAAIPAITILVTAFLRASALSSTVFQIFFWVAAAMALGFLVALLTCAVEARRKVLFWLVCGRAALPAQLVAILLAALASWTFQARELHWVKMDTVSRWEPGIPATSLREYQAAEQMRRELLEILKQ</sequence>
<reference evidence="2 3" key="1">
    <citation type="submission" date="2024-04" db="EMBL/GenBank/DDBJ databases">
        <title>Luteolibacter sp. isolated from soil.</title>
        <authorList>
            <person name="An J."/>
        </authorList>
    </citation>
    <scope>NUCLEOTIDE SEQUENCE [LARGE SCALE GENOMIC DNA]</scope>
    <source>
        <strain evidence="2 3">Y139</strain>
    </source>
</reference>
<keyword evidence="3" id="KW-1185">Reference proteome</keyword>
<keyword evidence="1" id="KW-0812">Transmembrane</keyword>
<keyword evidence="1" id="KW-1133">Transmembrane helix</keyword>
<evidence type="ECO:0000313" key="2">
    <source>
        <dbReference type="EMBL" id="MEK7953070.1"/>
    </source>
</evidence>
<organism evidence="2 3">
    <name type="scientific">Luteolibacter soli</name>
    <dbReference type="NCBI Taxonomy" id="3135280"/>
    <lineage>
        <taxon>Bacteria</taxon>
        <taxon>Pseudomonadati</taxon>
        <taxon>Verrucomicrobiota</taxon>
        <taxon>Verrucomicrobiia</taxon>
        <taxon>Verrucomicrobiales</taxon>
        <taxon>Verrucomicrobiaceae</taxon>
        <taxon>Luteolibacter</taxon>
    </lineage>
</organism>
<accession>A0ABU9B2J8</accession>
<proteinExistence type="predicted"/>
<feature type="transmembrane region" description="Helical" evidence="1">
    <location>
        <begin position="60"/>
        <end position="78"/>
    </location>
</feature>
<feature type="transmembrane region" description="Helical" evidence="1">
    <location>
        <begin position="473"/>
        <end position="494"/>
    </location>
</feature>
<name>A0ABU9B2J8_9BACT</name>
<gene>
    <name evidence="2" type="ORF">WKV53_21325</name>
</gene>
<comment type="caution">
    <text evidence="2">The sequence shown here is derived from an EMBL/GenBank/DDBJ whole genome shotgun (WGS) entry which is preliminary data.</text>
</comment>
<keyword evidence="1" id="KW-0472">Membrane</keyword>
<evidence type="ECO:0000313" key="3">
    <source>
        <dbReference type="Proteomes" id="UP001371305"/>
    </source>
</evidence>
<feature type="transmembrane region" description="Helical" evidence="1">
    <location>
        <begin position="433"/>
        <end position="452"/>
    </location>
</feature>
<evidence type="ECO:0000256" key="1">
    <source>
        <dbReference type="SAM" id="Phobius"/>
    </source>
</evidence>
<feature type="transmembrane region" description="Helical" evidence="1">
    <location>
        <begin position="585"/>
        <end position="606"/>
    </location>
</feature>
<protein>
    <submittedName>
        <fullName evidence="2">Uncharacterized protein</fullName>
    </submittedName>
</protein>
<dbReference type="Proteomes" id="UP001371305">
    <property type="component" value="Unassembled WGS sequence"/>
</dbReference>
<feature type="transmembrane region" description="Helical" evidence="1">
    <location>
        <begin position="554"/>
        <end position="573"/>
    </location>
</feature>
<feature type="transmembrane region" description="Helical" evidence="1">
    <location>
        <begin position="613"/>
        <end position="640"/>
    </location>
</feature>